<protein>
    <submittedName>
        <fullName evidence="2">Uncharacterized protein</fullName>
    </submittedName>
</protein>
<feature type="transmembrane region" description="Helical" evidence="1">
    <location>
        <begin position="42"/>
        <end position="63"/>
    </location>
</feature>
<dbReference type="Proteomes" id="UP000565715">
    <property type="component" value="Unassembled WGS sequence"/>
</dbReference>
<keyword evidence="1" id="KW-0472">Membrane</keyword>
<sequence length="314" mass="33442">MNVLRLHRPLMLLAAVMAVLVVFALGGILVDDRILTGIPVWAKVAKFALSVLIYALTWAWLIGQLTRWRRTAWRAATVAAAGLGIELIVIVIQVVRGTTSHFNFTTPLNSALWELMGASIIVVWIATLVVSLTLFRNPIPDSARNAAIRYGAMISLLGAALGLLMVAPTQDQRDTRSSIRGAHTVGAADGGPGVPLLGWSTAGGDLRIPHFLGMHAIQLLPFAVLALEYGARRFAALNSETLRAGLIRIGAATYIAGLAVLTWQALRGQSVFRPDPVTLAAAGFVLICAASASVSIIRRRLAEPRQPISVGATP</sequence>
<feature type="transmembrane region" description="Helical" evidence="1">
    <location>
        <begin position="75"/>
        <end position="95"/>
    </location>
</feature>
<keyword evidence="1" id="KW-0812">Transmembrane</keyword>
<feature type="transmembrane region" description="Helical" evidence="1">
    <location>
        <begin position="278"/>
        <end position="297"/>
    </location>
</feature>
<feature type="transmembrane region" description="Helical" evidence="1">
    <location>
        <begin position="12"/>
        <end position="30"/>
    </location>
</feature>
<comment type="caution">
    <text evidence="2">The sequence shown here is derived from an EMBL/GenBank/DDBJ whole genome shotgun (WGS) entry which is preliminary data.</text>
</comment>
<evidence type="ECO:0000313" key="3">
    <source>
        <dbReference type="Proteomes" id="UP000565715"/>
    </source>
</evidence>
<organism evidence="2 3">
    <name type="scientific">Nocardia speluncae</name>
    <dbReference type="NCBI Taxonomy" id="419477"/>
    <lineage>
        <taxon>Bacteria</taxon>
        <taxon>Bacillati</taxon>
        <taxon>Actinomycetota</taxon>
        <taxon>Actinomycetes</taxon>
        <taxon>Mycobacteriales</taxon>
        <taxon>Nocardiaceae</taxon>
        <taxon>Nocardia</taxon>
    </lineage>
</organism>
<evidence type="ECO:0000256" key="1">
    <source>
        <dbReference type="SAM" id="Phobius"/>
    </source>
</evidence>
<feature type="transmembrane region" description="Helical" evidence="1">
    <location>
        <begin position="247"/>
        <end position="266"/>
    </location>
</feature>
<proteinExistence type="predicted"/>
<keyword evidence="3" id="KW-1185">Reference proteome</keyword>
<gene>
    <name evidence="2" type="ORF">HGA13_20620</name>
</gene>
<feature type="transmembrane region" description="Helical" evidence="1">
    <location>
        <begin position="147"/>
        <end position="167"/>
    </location>
</feature>
<keyword evidence="1" id="KW-1133">Transmembrane helix</keyword>
<feature type="transmembrane region" description="Helical" evidence="1">
    <location>
        <begin position="115"/>
        <end position="135"/>
    </location>
</feature>
<dbReference type="RefSeq" id="WP_068042045.1">
    <property type="nucleotide sequence ID" value="NZ_JAAXOO010000005.1"/>
</dbReference>
<accession>A0A846XP45</accession>
<dbReference type="EMBL" id="JAAXOO010000005">
    <property type="protein sequence ID" value="NKY35454.1"/>
    <property type="molecule type" value="Genomic_DNA"/>
</dbReference>
<dbReference type="AlphaFoldDB" id="A0A846XP45"/>
<evidence type="ECO:0000313" key="2">
    <source>
        <dbReference type="EMBL" id="NKY35454.1"/>
    </source>
</evidence>
<feature type="transmembrane region" description="Helical" evidence="1">
    <location>
        <begin position="208"/>
        <end position="227"/>
    </location>
</feature>
<reference evidence="2 3" key="1">
    <citation type="submission" date="2020-04" db="EMBL/GenBank/DDBJ databases">
        <title>MicrobeNet Type strains.</title>
        <authorList>
            <person name="Nicholson A.C."/>
        </authorList>
    </citation>
    <scope>NUCLEOTIDE SEQUENCE [LARGE SCALE GENOMIC DNA]</scope>
    <source>
        <strain evidence="2 3">DSM 45078</strain>
    </source>
</reference>
<name>A0A846XP45_9NOCA</name>